<feature type="compositionally biased region" description="Basic residues" evidence="1">
    <location>
        <begin position="108"/>
        <end position="117"/>
    </location>
</feature>
<organism evidence="2 3">
    <name type="scientific">Penicillium solitum</name>
    <dbReference type="NCBI Taxonomy" id="60172"/>
    <lineage>
        <taxon>Eukaryota</taxon>
        <taxon>Fungi</taxon>
        <taxon>Dikarya</taxon>
        <taxon>Ascomycota</taxon>
        <taxon>Pezizomycotina</taxon>
        <taxon>Eurotiomycetes</taxon>
        <taxon>Eurotiomycetidae</taxon>
        <taxon>Eurotiales</taxon>
        <taxon>Aspergillaceae</taxon>
        <taxon>Penicillium</taxon>
    </lineage>
</organism>
<reference evidence="3" key="1">
    <citation type="journal article" date="2017" name="Nat. Microbiol.">
        <title>Global analysis of biosynthetic gene clusters reveals vast potential of secondary metabolite production in Penicillium species.</title>
        <authorList>
            <person name="Nielsen J.C."/>
            <person name="Grijseels S."/>
            <person name="Prigent S."/>
            <person name="Ji B."/>
            <person name="Dainat J."/>
            <person name="Nielsen K.F."/>
            <person name="Frisvad J.C."/>
            <person name="Workman M."/>
            <person name="Nielsen J."/>
        </authorList>
    </citation>
    <scope>NUCLEOTIDE SEQUENCE [LARGE SCALE GENOMIC DNA]</scope>
    <source>
        <strain evidence="3">IBT 29525</strain>
    </source>
</reference>
<dbReference type="EMBL" id="MDYO01000017">
    <property type="protein sequence ID" value="OQD96019.1"/>
    <property type="molecule type" value="Genomic_DNA"/>
</dbReference>
<evidence type="ECO:0000256" key="1">
    <source>
        <dbReference type="SAM" id="MobiDB-lite"/>
    </source>
</evidence>
<name>A0A1V6R3K1_9EURO</name>
<sequence>MNGWSIILGGSFFALGNGPILGRENRKVLSLCHDSVHMNGALGLLGDPRDLPLPMSFVHSQSWQALSPQGASRHLPTVSKPPPSSLNFPPHGGTNRWRAVEPGAPDVHRHRKADAYI</sequence>
<keyword evidence="3" id="KW-1185">Reference proteome</keyword>
<gene>
    <name evidence="2" type="ORF">PENSOL_c017G07117</name>
</gene>
<evidence type="ECO:0000313" key="2">
    <source>
        <dbReference type="EMBL" id="OQD96019.1"/>
    </source>
</evidence>
<proteinExistence type="predicted"/>
<accession>A0A1V6R3K1</accession>
<evidence type="ECO:0000313" key="3">
    <source>
        <dbReference type="Proteomes" id="UP000191612"/>
    </source>
</evidence>
<feature type="region of interest" description="Disordered" evidence="1">
    <location>
        <begin position="68"/>
        <end position="117"/>
    </location>
</feature>
<dbReference type="AlphaFoldDB" id="A0A1V6R3K1"/>
<comment type="caution">
    <text evidence="2">The sequence shown here is derived from an EMBL/GenBank/DDBJ whole genome shotgun (WGS) entry which is preliminary data.</text>
</comment>
<dbReference type="Proteomes" id="UP000191612">
    <property type="component" value="Unassembled WGS sequence"/>
</dbReference>
<protein>
    <submittedName>
        <fullName evidence="2">Uncharacterized protein</fullName>
    </submittedName>
</protein>